<keyword evidence="4 8" id="KW-0479">Metal-binding</keyword>
<protein>
    <submittedName>
        <fullName evidence="10">Peptidase M42 family protein</fullName>
    </submittedName>
</protein>
<dbReference type="SUPFAM" id="SSF101821">
    <property type="entry name" value="Aminopeptidase/glucanase lid domain"/>
    <property type="match status" value="1"/>
</dbReference>
<keyword evidence="3" id="KW-0645">Protease</keyword>
<dbReference type="Gene3D" id="2.40.30.40">
    <property type="entry name" value="Peptidase M42, domain 2"/>
    <property type="match status" value="1"/>
</dbReference>
<feature type="active site" description="Proton acceptor" evidence="7">
    <location>
        <position position="228"/>
    </location>
</feature>
<dbReference type="OrthoDB" id="30642at2157"/>
<geneLocation type="plasmid" evidence="10 12">
    <name>pNMAG01</name>
</geneLocation>
<feature type="binding site" evidence="8">
    <location>
        <position position="346"/>
    </location>
    <ligand>
        <name>Zn(2+)</name>
        <dbReference type="ChEBI" id="CHEBI:29105"/>
        <label>2</label>
    </ligand>
</feature>
<keyword evidence="5" id="KW-0378">Hydrolase</keyword>
<feature type="binding site" evidence="8">
    <location>
        <position position="251"/>
    </location>
    <ligand>
        <name>Zn(2+)</name>
        <dbReference type="ChEBI" id="CHEBI:29105"/>
        <label>1</label>
    </ligand>
</feature>
<evidence type="ECO:0000256" key="7">
    <source>
        <dbReference type="PIRSR" id="PIRSR001123-1"/>
    </source>
</evidence>
<dbReference type="PIRSF" id="PIRSF001123">
    <property type="entry name" value="PepA_GA"/>
    <property type="match status" value="1"/>
</dbReference>
<sequence>MALKRTELDRLVAARGGPGGEYHVARVFEELIEPYVDEVSWDSMGNVVATSYGEDDSSADDTDDSGSNGTDTGTGIDNDTDTKDVLLAAHTDELAFLIDDITEDGLCSFSMLGGHYRGYLPGQHVLVGPDKVPGVVGTKPRHFMDGDEKGSLPETLHIDLGARSQEEVAELNVEPGDHATWDRELTDLANGRLAGRALDDRIALAILVAVARETDSDRTVHYAATVQEEVGLRGARAAVHEVDPDIAIALEIFPSDDYPIDGDRSSTVELGAGPVVEFGDGTSEYLFGGVLVDRQTLEWLTAAGSSADVTLQHDVMIGGTTDATEFQSAGRARHAGAIAVPCRYTHSPVETIDLDDAEETVDVLVAALESPFPGRTDVRGR</sequence>
<dbReference type="InterPro" id="IPR008007">
    <property type="entry name" value="Peptidase_M42"/>
</dbReference>
<dbReference type="PANTHER" id="PTHR32481">
    <property type="entry name" value="AMINOPEPTIDASE"/>
    <property type="match status" value="1"/>
</dbReference>
<evidence type="ECO:0000313" key="13">
    <source>
        <dbReference type="Proteomes" id="UP000011543"/>
    </source>
</evidence>
<dbReference type="Proteomes" id="UP000011543">
    <property type="component" value="Unassembled WGS sequence"/>
</dbReference>
<dbReference type="KEGG" id="nmg:Nmag_3646"/>
<dbReference type="RefSeq" id="WP_004213463.1">
    <property type="nucleotide sequence ID" value="NC_013923.1"/>
</dbReference>
<dbReference type="InterPro" id="IPR023367">
    <property type="entry name" value="Peptidase_M42_dom2"/>
</dbReference>
<dbReference type="HOGENOM" id="CLU_047249_1_0_2"/>
<feature type="compositionally biased region" description="Acidic residues" evidence="9">
    <location>
        <begin position="53"/>
        <end position="64"/>
    </location>
</feature>
<accession>D3T0T5</accession>
<feature type="binding site" evidence="8">
    <location>
        <position position="90"/>
    </location>
    <ligand>
        <name>Zn(2+)</name>
        <dbReference type="ChEBI" id="CHEBI:29105"/>
        <label>1</label>
    </ligand>
</feature>
<dbReference type="GeneID" id="8826514"/>
<dbReference type="InterPro" id="IPR051464">
    <property type="entry name" value="Peptidase_M42_aminopept"/>
</dbReference>
<evidence type="ECO:0000313" key="10">
    <source>
        <dbReference type="EMBL" id="ADD07194.1"/>
    </source>
</evidence>
<keyword evidence="2" id="KW-0031">Aminopeptidase</keyword>
<comment type="similarity">
    <text evidence="1 6">Belongs to the peptidase M42 family.</text>
</comment>
<dbReference type="GO" id="GO:0006508">
    <property type="term" value="P:proteolysis"/>
    <property type="evidence" value="ECO:0007669"/>
    <property type="project" value="UniProtKB-KW"/>
</dbReference>
<feature type="binding site" evidence="8">
    <location>
        <position position="229"/>
    </location>
    <ligand>
        <name>Zn(2+)</name>
        <dbReference type="ChEBI" id="CHEBI:29105"/>
        <label>2</label>
    </ligand>
</feature>
<dbReference type="PANTHER" id="PTHR32481:SF0">
    <property type="entry name" value="AMINOPEPTIDASE YPDE-RELATED"/>
    <property type="match status" value="1"/>
</dbReference>
<evidence type="ECO:0000313" key="12">
    <source>
        <dbReference type="Proteomes" id="UP000001879"/>
    </source>
</evidence>
<evidence type="ECO:0000256" key="5">
    <source>
        <dbReference type="ARBA" id="ARBA00022801"/>
    </source>
</evidence>
<evidence type="ECO:0000256" key="8">
    <source>
        <dbReference type="PIRSR" id="PIRSR001123-2"/>
    </source>
</evidence>
<evidence type="ECO:0000256" key="6">
    <source>
        <dbReference type="PIRNR" id="PIRNR001123"/>
    </source>
</evidence>
<reference evidence="10" key="4">
    <citation type="submission" date="2016-09" db="EMBL/GenBank/DDBJ databases">
        <authorList>
            <person name="Pfeiffer F."/>
        </authorList>
    </citation>
    <scope>NUCLEOTIDE SEQUENCE</scope>
    <source>
        <strain evidence="10">ATCC 43099</strain>
        <plasmid evidence="10">pNMAG01</plasmid>
    </source>
</reference>
<dbReference type="GO" id="GO:0046872">
    <property type="term" value="F:metal ion binding"/>
    <property type="evidence" value="ECO:0007669"/>
    <property type="project" value="UniProtKB-UniRule"/>
</dbReference>
<reference evidence="11 13" key="3">
    <citation type="journal article" date="2014" name="PLoS Genet.">
        <title>Phylogenetically driven sequencing of extremely halophilic archaea reveals strategies for static and dynamic osmo-response.</title>
        <authorList>
            <person name="Becker E.A."/>
            <person name="Seitzer P.M."/>
            <person name="Tritt A."/>
            <person name="Larsen D."/>
            <person name="Krusor M."/>
            <person name="Yao A.I."/>
            <person name="Wu D."/>
            <person name="Madern D."/>
            <person name="Eisen J.A."/>
            <person name="Darling A.E."/>
            <person name="Facciotti M.T."/>
        </authorList>
    </citation>
    <scope>NUCLEOTIDE SEQUENCE [LARGE SCALE GENOMIC DNA]</scope>
    <source>
        <strain evidence="13">ATCC 43099 / DSM 3394 / CCM 3739 / CIP 104546 / IAM 13178 / JCM 8861 / NBRC 102185 / NCIMB 2190 / MS3</strain>
        <strain evidence="11">MS-3</strain>
    </source>
</reference>
<dbReference type="AlphaFoldDB" id="D3T0T5"/>
<feature type="region of interest" description="Disordered" evidence="9">
    <location>
        <begin position="51"/>
        <end position="80"/>
    </location>
</feature>
<keyword evidence="10" id="KW-0614">Plasmid</keyword>
<reference evidence="12" key="1">
    <citation type="submission" date="2010-02" db="EMBL/GenBank/DDBJ databases">
        <title>Complete sequence of plasmid 1 of Natrialba magadii ATCC 43099.</title>
        <authorList>
            <consortium name="US DOE Joint Genome Institute"/>
            <person name="Lucas S."/>
            <person name="Copeland A."/>
            <person name="Lapidus A."/>
            <person name="Cheng J.-F."/>
            <person name="Bruce D."/>
            <person name="Goodwin L."/>
            <person name="Pitluck S."/>
            <person name="Davenport K."/>
            <person name="Saunders E."/>
            <person name="Detter J.C."/>
            <person name="Han C."/>
            <person name="Tapia R."/>
            <person name="Land M."/>
            <person name="Hauser L."/>
            <person name="Kyrpides N."/>
            <person name="Mikhailova N."/>
            <person name="De Castro R.E."/>
            <person name="Maupin-Furlow J.A."/>
            <person name="Woyke T."/>
        </authorList>
    </citation>
    <scope>NUCLEOTIDE SEQUENCE [LARGE SCALE GENOMIC DNA]</scope>
    <source>
        <strain evidence="12">ATCC 43099 / DSM 3394 / CCM 3739 / CIP 104546 / IAM 13178 / JCM 8861 / NBRC 102185 / NCIMB 2190 / MS3</strain>
        <plasmid evidence="12">pNMAG01</plasmid>
    </source>
</reference>
<dbReference type="EMBL" id="AOHS01000007">
    <property type="protein sequence ID" value="ELY34308.1"/>
    <property type="molecule type" value="Genomic_DNA"/>
</dbReference>
<reference evidence="10 12" key="2">
    <citation type="journal article" date="2012" name="BMC Genomics">
        <title>A comparative genomics perspective on the genetic content of the alkaliphilic haloarchaeon Natrialba magadii ATCC 43099T.</title>
        <authorList>
            <person name="Siddaramappa S."/>
            <person name="Challacombe J.F."/>
            <person name="Decastro R.E."/>
            <person name="Pfeiffer F."/>
            <person name="Sastre D.E."/>
            <person name="Gimenez M.I."/>
            <person name="Paggi R.A."/>
            <person name="Detter J.C."/>
            <person name="Davenport K.W."/>
            <person name="Goodwin L.A."/>
            <person name="Kyrpides N."/>
            <person name="Tapia R."/>
            <person name="Pitluck S."/>
            <person name="Lucas S."/>
            <person name="Woyke T."/>
            <person name="Maupin-Furlow J.A."/>
        </authorList>
    </citation>
    <scope>NUCLEOTIDE SEQUENCE [LARGE SCALE GENOMIC DNA]</scope>
    <source>
        <strain evidence="10">ATCC 43099</strain>
        <strain evidence="12">ATCC 43099 / DSM 3394 / CCM 3739 / CIP 104546 / IAM 13178 / JCM 8861 / NBRC 102185 / NCIMB 2190 / MS3</strain>
    </source>
</reference>
<dbReference type="PATRIC" id="fig|547559.17.peg.33"/>
<evidence type="ECO:0000256" key="9">
    <source>
        <dbReference type="SAM" id="MobiDB-lite"/>
    </source>
</evidence>
<evidence type="ECO:0000256" key="1">
    <source>
        <dbReference type="ARBA" id="ARBA00006272"/>
    </source>
</evidence>
<organism evidence="10 12">
    <name type="scientific">Natrialba magadii (strain ATCC 43099 / DSM 3394 / CCM 3739 / CIP 104546 / IAM 13178 / JCM 8861 / NBRC 102185 / NCIMB 2190 / MS3)</name>
    <name type="common">Natronobacterium magadii</name>
    <dbReference type="NCBI Taxonomy" id="547559"/>
    <lineage>
        <taxon>Archaea</taxon>
        <taxon>Methanobacteriati</taxon>
        <taxon>Methanobacteriota</taxon>
        <taxon>Stenosarchaea group</taxon>
        <taxon>Halobacteria</taxon>
        <taxon>Halobacteriales</taxon>
        <taxon>Natrialbaceae</taxon>
        <taxon>Natrialba</taxon>
    </lineage>
</organism>
<evidence type="ECO:0000256" key="2">
    <source>
        <dbReference type="ARBA" id="ARBA00022438"/>
    </source>
</evidence>
<dbReference type="EMBL" id="CP001933">
    <property type="protein sequence ID" value="ADD07194.1"/>
    <property type="molecule type" value="Genomic_DNA"/>
</dbReference>
<evidence type="ECO:0000313" key="11">
    <source>
        <dbReference type="EMBL" id="ELY34308.1"/>
    </source>
</evidence>
<dbReference type="SUPFAM" id="SSF53187">
    <property type="entry name" value="Zn-dependent exopeptidases"/>
    <property type="match status" value="1"/>
</dbReference>
<comment type="cofactor">
    <cofactor evidence="8">
        <name>a divalent metal cation</name>
        <dbReference type="ChEBI" id="CHEBI:60240"/>
    </cofactor>
    <text evidence="8">Binds 2 divalent metal cations per subunit.</text>
</comment>
<feature type="binding site" evidence="8">
    <location>
        <position position="199"/>
    </location>
    <ligand>
        <name>Zn(2+)</name>
        <dbReference type="ChEBI" id="CHEBI:29105"/>
        <label>2</label>
    </ligand>
</feature>
<dbReference type="Pfam" id="PF05343">
    <property type="entry name" value="Peptidase_M42"/>
    <property type="match status" value="1"/>
</dbReference>
<proteinExistence type="inferred from homology"/>
<dbReference type="Proteomes" id="UP000001879">
    <property type="component" value="Plasmid pNMAG01"/>
</dbReference>
<dbReference type="GO" id="GO:0004177">
    <property type="term" value="F:aminopeptidase activity"/>
    <property type="evidence" value="ECO:0007669"/>
    <property type="project" value="UniProtKB-UniRule"/>
</dbReference>
<feature type="binding site" evidence="8">
    <location>
        <position position="199"/>
    </location>
    <ligand>
        <name>Zn(2+)</name>
        <dbReference type="ChEBI" id="CHEBI:29105"/>
        <label>1</label>
    </ligand>
</feature>
<feature type="compositionally biased region" description="Low complexity" evidence="9">
    <location>
        <begin position="65"/>
        <end position="77"/>
    </location>
</feature>
<gene>
    <name evidence="10" type="ordered locus">Nmag_3646</name>
    <name evidence="11" type="ORF">C500_00187</name>
</gene>
<name>D3T0T5_NATMM</name>
<dbReference type="Gene3D" id="3.40.630.10">
    <property type="entry name" value="Zn peptidases"/>
    <property type="match status" value="1"/>
</dbReference>
<evidence type="ECO:0000256" key="3">
    <source>
        <dbReference type="ARBA" id="ARBA00022670"/>
    </source>
</evidence>
<keyword evidence="12" id="KW-1185">Reference proteome</keyword>
<evidence type="ECO:0000256" key="4">
    <source>
        <dbReference type="ARBA" id="ARBA00022723"/>
    </source>
</evidence>